<dbReference type="AlphaFoldDB" id="A0A1Y1IT70"/>
<organism evidence="1 2">
    <name type="scientific">Klebsormidium nitens</name>
    <name type="common">Green alga</name>
    <name type="synonym">Ulothrix nitens</name>
    <dbReference type="NCBI Taxonomy" id="105231"/>
    <lineage>
        <taxon>Eukaryota</taxon>
        <taxon>Viridiplantae</taxon>
        <taxon>Streptophyta</taxon>
        <taxon>Klebsormidiophyceae</taxon>
        <taxon>Klebsormidiales</taxon>
        <taxon>Klebsormidiaceae</taxon>
        <taxon>Klebsormidium</taxon>
    </lineage>
</organism>
<proteinExistence type="predicted"/>
<dbReference type="Proteomes" id="UP000054558">
    <property type="component" value="Unassembled WGS sequence"/>
</dbReference>
<dbReference type="EMBL" id="DF237849">
    <property type="protein sequence ID" value="GAQ91996.1"/>
    <property type="molecule type" value="Genomic_DNA"/>
</dbReference>
<sequence>MSNNLVILHQPLLLHGREAERGVQERLTAAIELGAVQRLRDQTRDPAQRARLVSETGPGAAAWLSTALLFQALTIEDECFRTALRRSFGRTALVALRSRDGCVTVADPLRDGMLPEAAVERGRAARDAAQAKTVKYGDHPADDTFIPLAVQTYGFLNSSFDEFLGTCARRAADLGGLDSAPMASRLLCYFRQRVSVSLQRSQARAVHHRAARAIERSVGLRAQVVQDARVRSADLHTLSRVGGS</sequence>
<name>A0A1Y1IT70_KLENI</name>
<accession>A0A1Y1IT70</accession>
<keyword evidence="2" id="KW-1185">Reference proteome</keyword>
<protein>
    <submittedName>
        <fullName evidence="1">Uncharacterized protein</fullName>
    </submittedName>
</protein>
<evidence type="ECO:0000313" key="2">
    <source>
        <dbReference type="Proteomes" id="UP000054558"/>
    </source>
</evidence>
<gene>
    <name evidence="1" type="ORF">KFL_009000030</name>
</gene>
<reference evidence="1 2" key="1">
    <citation type="journal article" date="2014" name="Nat. Commun.">
        <title>Klebsormidium flaccidum genome reveals primary factors for plant terrestrial adaptation.</title>
        <authorList>
            <person name="Hori K."/>
            <person name="Maruyama F."/>
            <person name="Fujisawa T."/>
            <person name="Togashi T."/>
            <person name="Yamamoto N."/>
            <person name="Seo M."/>
            <person name="Sato S."/>
            <person name="Yamada T."/>
            <person name="Mori H."/>
            <person name="Tajima N."/>
            <person name="Moriyama T."/>
            <person name="Ikeuchi M."/>
            <person name="Watanabe M."/>
            <person name="Wada H."/>
            <person name="Kobayashi K."/>
            <person name="Saito M."/>
            <person name="Masuda T."/>
            <person name="Sasaki-Sekimoto Y."/>
            <person name="Mashiguchi K."/>
            <person name="Awai K."/>
            <person name="Shimojima M."/>
            <person name="Masuda S."/>
            <person name="Iwai M."/>
            <person name="Nobusawa T."/>
            <person name="Narise T."/>
            <person name="Kondo S."/>
            <person name="Saito H."/>
            <person name="Sato R."/>
            <person name="Murakawa M."/>
            <person name="Ihara Y."/>
            <person name="Oshima-Yamada Y."/>
            <person name="Ohtaka K."/>
            <person name="Satoh M."/>
            <person name="Sonobe K."/>
            <person name="Ishii M."/>
            <person name="Ohtani R."/>
            <person name="Kanamori-Sato M."/>
            <person name="Honoki R."/>
            <person name="Miyazaki D."/>
            <person name="Mochizuki H."/>
            <person name="Umetsu J."/>
            <person name="Higashi K."/>
            <person name="Shibata D."/>
            <person name="Kamiya Y."/>
            <person name="Sato N."/>
            <person name="Nakamura Y."/>
            <person name="Tabata S."/>
            <person name="Ida S."/>
            <person name="Kurokawa K."/>
            <person name="Ohta H."/>
        </authorList>
    </citation>
    <scope>NUCLEOTIDE SEQUENCE [LARGE SCALE GENOMIC DNA]</scope>
    <source>
        <strain evidence="1 2">NIES-2285</strain>
    </source>
</reference>
<evidence type="ECO:0000313" key="1">
    <source>
        <dbReference type="EMBL" id="GAQ91996.1"/>
    </source>
</evidence>